<dbReference type="RefSeq" id="WP_011019548.1">
    <property type="nucleotide sequence ID" value="NC_003551.1"/>
</dbReference>
<dbReference type="HOGENOM" id="CLU_876065_0_0_2"/>
<keyword evidence="2" id="KW-1185">Reference proteome</keyword>
<sequence length="317" mass="36240">MNQGPTVLRCWQRPPTCVPEPHRLTLRNIATIHDPRGLISGTISRVLSGAESGAQGWIYGKKAIGWRERSAELELATLNNPTFGVGRLKAEEPDVEWEHWIVFHSPVGKVRIGDVELPTEEPLTVKSIEVDCDSKLMKINFKDDARSLMRLEGDDDHSWELKKCSANVKFNMSPKVEDEEVKCIYEIRAEKENFSLKTIDNVIEYLQEKEVFSCEKIWEKPEKAKSKSRVSKYIEILVEVELSNFIDKVSKVDVDYRLNGKKKFKVVDAELLVVLNKDKVKKELLERLYGVSGDIDFADEVLFLTFAPHARFKSSTS</sequence>
<gene>
    <name evidence="1" type="ordered locus">MK1180</name>
</gene>
<name>Q8TW56_METKA</name>
<protein>
    <submittedName>
        <fullName evidence="1">Uncharacterized protein</fullName>
    </submittedName>
</protein>
<dbReference type="PaxDb" id="190192-MK1180"/>
<evidence type="ECO:0000313" key="2">
    <source>
        <dbReference type="Proteomes" id="UP000001826"/>
    </source>
</evidence>
<dbReference type="EMBL" id="AE009439">
    <property type="protein sequence ID" value="AAM02393.1"/>
    <property type="molecule type" value="Genomic_DNA"/>
</dbReference>
<proteinExistence type="predicted"/>
<dbReference type="GeneID" id="1477281"/>
<organism evidence="1 2">
    <name type="scientific">Methanopyrus kandleri (strain AV19 / DSM 6324 / JCM 9639 / NBRC 100938)</name>
    <dbReference type="NCBI Taxonomy" id="190192"/>
    <lineage>
        <taxon>Archaea</taxon>
        <taxon>Methanobacteriati</taxon>
        <taxon>Methanobacteriota</taxon>
        <taxon>Methanomada group</taxon>
        <taxon>Methanopyri</taxon>
        <taxon>Methanopyrales</taxon>
        <taxon>Methanopyraceae</taxon>
        <taxon>Methanopyrus</taxon>
    </lineage>
</organism>
<dbReference type="AlphaFoldDB" id="Q8TW56"/>
<dbReference type="KEGG" id="mka:MK1180"/>
<reference evidence="1 2" key="1">
    <citation type="journal article" date="2002" name="Proc. Natl. Acad. Sci. U.S.A.">
        <title>The complete genome of hyperthermophile Methanopyrus kandleri AV19 and monophyly of archaeal methanogens.</title>
        <authorList>
            <person name="Slesarev A.I."/>
            <person name="Mezhevaya K.V."/>
            <person name="Makarova K.S."/>
            <person name="Polushin N.N."/>
            <person name="Shcherbinina O.V."/>
            <person name="Shakhova V.V."/>
            <person name="Belova G.I."/>
            <person name="Aravind L."/>
            <person name="Natale D.A."/>
            <person name="Rogozin I.B."/>
            <person name="Tatusov R.L."/>
            <person name="Wolf Y.I."/>
            <person name="Stetter K.O."/>
            <person name="Malykh A.G."/>
            <person name="Koonin E.V."/>
            <person name="Kozyavkin S.A."/>
        </authorList>
    </citation>
    <scope>NUCLEOTIDE SEQUENCE [LARGE SCALE GENOMIC DNA]</scope>
    <source>
        <strain evidence="2">AV19 / DSM 6324 / JCM 9639 / NBRC 100938</strain>
    </source>
</reference>
<dbReference type="InParanoid" id="Q8TW56"/>
<evidence type="ECO:0000313" key="1">
    <source>
        <dbReference type="EMBL" id="AAM02393.1"/>
    </source>
</evidence>
<accession>Q8TW56</accession>
<dbReference type="EnsemblBacteria" id="AAM02393">
    <property type="protein sequence ID" value="AAM02393"/>
    <property type="gene ID" value="MK1180"/>
</dbReference>
<dbReference type="Proteomes" id="UP000001826">
    <property type="component" value="Chromosome"/>
</dbReference>